<organism evidence="1 3">
    <name type="scientific">Capnocytophaga catalasegens</name>
    <dbReference type="NCBI Taxonomy" id="1004260"/>
    <lineage>
        <taxon>Bacteria</taxon>
        <taxon>Pseudomonadati</taxon>
        <taxon>Bacteroidota</taxon>
        <taxon>Flavobacteriia</taxon>
        <taxon>Flavobacteriales</taxon>
        <taxon>Flavobacteriaceae</taxon>
        <taxon>Capnocytophaga</taxon>
    </lineage>
</organism>
<accession>A0AAV5AZM4</accession>
<keyword evidence="4" id="KW-1185">Reference proteome</keyword>
<dbReference type="Proteomes" id="UP001208692">
    <property type="component" value="Unassembled WGS sequence"/>
</dbReference>
<proteinExistence type="predicted"/>
<evidence type="ECO:0000313" key="3">
    <source>
        <dbReference type="Proteomes" id="UP001207736"/>
    </source>
</evidence>
<protein>
    <submittedName>
        <fullName evidence="1">Uncharacterized protein</fullName>
    </submittedName>
</protein>
<name>A0AAV5AZM4_9FLAO</name>
<dbReference type="Proteomes" id="UP001207736">
    <property type="component" value="Unassembled WGS sequence"/>
</dbReference>
<gene>
    <name evidence="1" type="ORF">RCZ15_13650</name>
    <name evidence="2" type="ORF">RCZ16_09920</name>
</gene>
<sequence length="101" mass="11948">MNTLKNEFYNSLKEMENLAIELDFLGFANMFRNGYKILENENISTKERLVKAYKSTYVFGGMGSWNDSPPCYAHEKGILEKYNELTEKFYEIRKKIEKLIN</sequence>
<evidence type="ECO:0000313" key="2">
    <source>
        <dbReference type="EMBL" id="GJM52675.1"/>
    </source>
</evidence>
<comment type="caution">
    <text evidence="1">The sequence shown here is derived from an EMBL/GenBank/DDBJ whole genome shotgun (WGS) entry which is preliminary data.</text>
</comment>
<dbReference type="AlphaFoldDB" id="A0AAV5AZM4"/>
<dbReference type="EMBL" id="BQKB01000017">
    <property type="protein sequence ID" value="GJM52675.1"/>
    <property type="molecule type" value="Genomic_DNA"/>
</dbReference>
<reference evidence="1 4" key="1">
    <citation type="submission" date="2021-11" db="EMBL/GenBank/DDBJ databases">
        <title>Draft genome sequence of Capnocytophaga sp. strain KC07075 isolated from cat oral cavity.</title>
        <authorList>
            <person name="Suzuki M."/>
            <person name="Imaoka K."/>
            <person name="Kimura M."/>
            <person name="Morikawa S."/>
            <person name="Maeda K."/>
        </authorList>
    </citation>
    <scope>NUCLEOTIDE SEQUENCE</scope>
    <source>
        <strain evidence="1">KC07075</strain>
        <strain evidence="2 4">KC07079</strain>
    </source>
</reference>
<evidence type="ECO:0000313" key="4">
    <source>
        <dbReference type="Proteomes" id="UP001208692"/>
    </source>
</evidence>
<dbReference type="RefSeq" id="WP_264845160.1">
    <property type="nucleotide sequence ID" value="NZ_BPMA01000005.1"/>
</dbReference>
<dbReference type="EMBL" id="BQKA01000025">
    <property type="protein sequence ID" value="GJM50392.1"/>
    <property type="molecule type" value="Genomic_DNA"/>
</dbReference>
<evidence type="ECO:0000313" key="1">
    <source>
        <dbReference type="EMBL" id="GJM50392.1"/>
    </source>
</evidence>